<keyword evidence="1" id="KW-0472">Membrane</keyword>
<proteinExistence type="predicted"/>
<feature type="transmembrane region" description="Helical" evidence="1">
    <location>
        <begin position="286"/>
        <end position="305"/>
    </location>
</feature>
<feature type="transmembrane region" description="Helical" evidence="1">
    <location>
        <begin position="204"/>
        <end position="228"/>
    </location>
</feature>
<dbReference type="AlphaFoldDB" id="A0A8X6KL41"/>
<dbReference type="OrthoDB" id="6419492at2759"/>
<keyword evidence="1" id="KW-1133">Transmembrane helix</keyword>
<accession>A0A8X6KL41</accession>
<feature type="transmembrane region" description="Helical" evidence="1">
    <location>
        <begin position="89"/>
        <end position="108"/>
    </location>
</feature>
<dbReference type="Proteomes" id="UP000887013">
    <property type="component" value="Unassembled WGS sequence"/>
</dbReference>
<evidence type="ECO:0008006" key="4">
    <source>
        <dbReference type="Google" id="ProtNLM"/>
    </source>
</evidence>
<gene>
    <name evidence="2" type="primary">AVEN_109535_1</name>
    <name evidence="2" type="ORF">NPIL_395481</name>
</gene>
<evidence type="ECO:0000256" key="1">
    <source>
        <dbReference type="SAM" id="Phobius"/>
    </source>
</evidence>
<comment type="caution">
    <text evidence="2">The sequence shown here is derived from an EMBL/GenBank/DDBJ whole genome shotgun (WGS) entry which is preliminary data.</text>
</comment>
<evidence type="ECO:0000313" key="2">
    <source>
        <dbReference type="EMBL" id="GFS56894.1"/>
    </source>
</evidence>
<feature type="transmembrane region" description="Helical" evidence="1">
    <location>
        <begin position="45"/>
        <end position="69"/>
    </location>
</feature>
<evidence type="ECO:0000313" key="3">
    <source>
        <dbReference type="Proteomes" id="UP000887013"/>
    </source>
</evidence>
<keyword evidence="3" id="KW-1185">Reference proteome</keyword>
<dbReference type="EMBL" id="BMAW01092770">
    <property type="protein sequence ID" value="GFS56894.1"/>
    <property type="molecule type" value="Genomic_DNA"/>
</dbReference>
<sequence>MILLNLRLSVMRDKIRILKTLTKLHVFGNRRENAFQSPLKKYSTLACRACILFPISMVAGIIIELIINFDKYLTKFHLDVHNITSITKAFYGSLLALYAIAFAIHYFVFPAMVMILLSFMYMLFVISFQRQLEATRFKLLRNFSKEEVSRTLIAFSEAKKIHRDLEETISFKTFLAYILTFGSILQVVCFFTTDYLPDAKTLQILFSFTIIFWTIGWFVFLTMCGTQVEKIEVFVKDMRQDVMSKNFGKNPDDAHNELACLNLFNAFSALELRFTGWGMFEVDKKLFFTISGILVTYGVLLATELTKMEK</sequence>
<feature type="transmembrane region" description="Helical" evidence="1">
    <location>
        <begin position="115"/>
        <end position="132"/>
    </location>
</feature>
<name>A0A8X6KL41_NEPPI</name>
<keyword evidence="1" id="KW-0812">Transmembrane</keyword>
<reference evidence="2" key="1">
    <citation type="submission" date="2020-08" db="EMBL/GenBank/DDBJ databases">
        <title>Multicomponent nature underlies the extraordinary mechanical properties of spider dragline silk.</title>
        <authorList>
            <person name="Kono N."/>
            <person name="Nakamura H."/>
            <person name="Mori M."/>
            <person name="Yoshida Y."/>
            <person name="Ohtoshi R."/>
            <person name="Malay A.D."/>
            <person name="Moran D.A.P."/>
            <person name="Tomita M."/>
            <person name="Numata K."/>
            <person name="Arakawa K."/>
        </authorList>
    </citation>
    <scope>NUCLEOTIDE SEQUENCE</scope>
</reference>
<feature type="transmembrane region" description="Helical" evidence="1">
    <location>
        <begin position="174"/>
        <end position="192"/>
    </location>
</feature>
<protein>
    <recommendedName>
        <fullName evidence="4">Gustatory receptor</fullName>
    </recommendedName>
</protein>
<organism evidence="2 3">
    <name type="scientific">Nephila pilipes</name>
    <name type="common">Giant wood spider</name>
    <name type="synonym">Nephila maculata</name>
    <dbReference type="NCBI Taxonomy" id="299642"/>
    <lineage>
        <taxon>Eukaryota</taxon>
        <taxon>Metazoa</taxon>
        <taxon>Ecdysozoa</taxon>
        <taxon>Arthropoda</taxon>
        <taxon>Chelicerata</taxon>
        <taxon>Arachnida</taxon>
        <taxon>Araneae</taxon>
        <taxon>Araneomorphae</taxon>
        <taxon>Entelegynae</taxon>
        <taxon>Araneoidea</taxon>
        <taxon>Nephilidae</taxon>
        <taxon>Nephila</taxon>
    </lineage>
</organism>